<evidence type="ECO:0000256" key="8">
    <source>
        <dbReference type="ARBA" id="ARBA00023163"/>
    </source>
</evidence>
<evidence type="ECO:0000313" key="11">
    <source>
        <dbReference type="Proteomes" id="UP001151582"/>
    </source>
</evidence>
<dbReference type="AlphaFoldDB" id="A0A9W8E8I9"/>
<dbReference type="InterPro" id="IPR019312">
    <property type="entry name" value="CNOT11"/>
</dbReference>
<name>A0A9W8E8I9_9FUNG</name>
<dbReference type="GO" id="GO:0031047">
    <property type="term" value="P:regulatory ncRNA-mediated gene silencing"/>
    <property type="evidence" value="ECO:0007669"/>
    <property type="project" value="UniProtKB-KW"/>
</dbReference>
<dbReference type="GO" id="GO:0005634">
    <property type="term" value="C:nucleus"/>
    <property type="evidence" value="ECO:0007669"/>
    <property type="project" value="UniProtKB-SubCell"/>
</dbReference>
<evidence type="ECO:0000256" key="2">
    <source>
        <dbReference type="ARBA" id="ARBA00004496"/>
    </source>
</evidence>
<dbReference type="PANTHER" id="PTHR15975">
    <property type="entry name" value="CCR4-NOT TRANSCRIPTION COMPLEX SUBUNIT 11"/>
    <property type="match status" value="1"/>
</dbReference>
<keyword evidence="7" id="KW-0943">RNA-mediated gene silencing</keyword>
<keyword evidence="9" id="KW-0539">Nucleus</keyword>
<reference evidence="10" key="1">
    <citation type="submission" date="2022-07" db="EMBL/GenBank/DDBJ databases">
        <title>Phylogenomic reconstructions and comparative analyses of Kickxellomycotina fungi.</title>
        <authorList>
            <person name="Reynolds N.K."/>
            <person name="Stajich J.E."/>
            <person name="Barry K."/>
            <person name="Grigoriev I.V."/>
            <person name="Crous P."/>
            <person name="Smith M.E."/>
        </authorList>
    </citation>
    <scope>NUCLEOTIDE SEQUENCE</scope>
    <source>
        <strain evidence="10">RSA 567</strain>
    </source>
</reference>
<keyword evidence="5" id="KW-0963">Cytoplasm</keyword>
<dbReference type="GO" id="GO:0005737">
    <property type="term" value="C:cytoplasm"/>
    <property type="evidence" value="ECO:0007669"/>
    <property type="project" value="UniProtKB-SubCell"/>
</dbReference>
<dbReference type="Pfam" id="PF10155">
    <property type="entry name" value="CNOT11"/>
    <property type="match status" value="1"/>
</dbReference>
<comment type="subcellular location">
    <subcellularLocation>
        <location evidence="2">Cytoplasm</location>
    </subcellularLocation>
    <subcellularLocation>
        <location evidence="1">Nucleus</location>
    </subcellularLocation>
</comment>
<evidence type="ECO:0000256" key="3">
    <source>
        <dbReference type="ARBA" id="ARBA00008030"/>
    </source>
</evidence>
<dbReference type="Proteomes" id="UP001151582">
    <property type="component" value="Unassembled WGS sequence"/>
</dbReference>
<comment type="caution">
    <text evidence="10">The sequence shown here is derived from an EMBL/GenBank/DDBJ whole genome shotgun (WGS) entry which is preliminary data.</text>
</comment>
<keyword evidence="6" id="KW-0805">Transcription regulation</keyword>
<dbReference type="OrthoDB" id="10265389at2759"/>
<evidence type="ECO:0000256" key="5">
    <source>
        <dbReference type="ARBA" id="ARBA00022490"/>
    </source>
</evidence>
<evidence type="ECO:0000256" key="7">
    <source>
        <dbReference type="ARBA" id="ARBA00023158"/>
    </source>
</evidence>
<accession>A0A9W8E8I9</accession>
<evidence type="ECO:0000256" key="6">
    <source>
        <dbReference type="ARBA" id="ARBA00023015"/>
    </source>
</evidence>
<proteinExistence type="inferred from homology"/>
<evidence type="ECO:0000256" key="1">
    <source>
        <dbReference type="ARBA" id="ARBA00004123"/>
    </source>
</evidence>
<protein>
    <recommendedName>
        <fullName evidence="4">CCR4-NOT transcription complex subunit 11</fullName>
    </recommendedName>
</protein>
<evidence type="ECO:0000313" key="10">
    <source>
        <dbReference type="EMBL" id="KAJ1976338.1"/>
    </source>
</evidence>
<dbReference type="GO" id="GO:0030014">
    <property type="term" value="C:CCR4-NOT complex"/>
    <property type="evidence" value="ECO:0007669"/>
    <property type="project" value="InterPro"/>
</dbReference>
<gene>
    <name evidence="10" type="primary">CNOT11</name>
    <name evidence="10" type="ORF">H4R34_004011</name>
</gene>
<comment type="similarity">
    <text evidence="3">Belongs to the CNOT11 family.</text>
</comment>
<dbReference type="PANTHER" id="PTHR15975:SF0">
    <property type="entry name" value="CCR4-NOT TRANSCRIPTION COMPLEX SUBUNIT 11"/>
    <property type="match status" value="1"/>
</dbReference>
<evidence type="ECO:0000256" key="4">
    <source>
        <dbReference type="ARBA" id="ARBA00014872"/>
    </source>
</evidence>
<dbReference type="EMBL" id="JANBQB010000440">
    <property type="protein sequence ID" value="KAJ1976338.1"/>
    <property type="molecule type" value="Genomic_DNA"/>
</dbReference>
<evidence type="ECO:0000256" key="9">
    <source>
        <dbReference type="ARBA" id="ARBA00023242"/>
    </source>
</evidence>
<organism evidence="10 11">
    <name type="scientific">Dimargaris verticillata</name>
    <dbReference type="NCBI Taxonomy" id="2761393"/>
    <lineage>
        <taxon>Eukaryota</taxon>
        <taxon>Fungi</taxon>
        <taxon>Fungi incertae sedis</taxon>
        <taxon>Zoopagomycota</taxon>
        <taxon>Kickxellomycotina</taxon>
        <taxon>Dimargaritomycetes</taxon>
        <taxon>Dimargaritales</taxon>
        <taxon>Dimargaritaceae</taxon>
        <taxon>Dimargaris</taxon>
    </lineage>
</organism>
<sequence>MVPPRITVDDAFEKQHRDQYSLATFKAESDIPGIFIDPIFIRCSFDTALAEIAGLTTKNAPKASLEELRAYTVEAQSDRLIFKKCEAITAAFAEERVCFDDLNVGPSKFICMLVHNSQLIKDLVQYLPASKQWPRYRDGILCGRISLDVFEMLIWLVTHKHLTADDLHGFVTLSIDSCQRAAPYGLHHHQTRLLCLFIQALLQRHLIQAEDYLIEVSSFCLEFAQIKEATTLYRFLLTLTNSEPQTTGESKGPG</sequence>
<keyword evidence="8" id="KW-0804">Transcription</keyword>
<keyword evidence="11" id="KW-1185">Reference proteome</keyword>